<feature type="compositionally biased region" description="Low complexity" evidence="1">
    <location>
        <begin position="21"/>
        <end position="42"/>
    </location>
</feature>
<dbReference type="EMBL" id="JAULSN010000007">
    <property type="protein sequence ID" value="KAK3367181.1"/>
    <property type="molecule type" value="Genomic_DNA"/>
</dbReference>
<dbReference type="Proteomes" id="UP001287356">
    <property type="component" value="Unassembled WGS sequence"/>
</dbReference>
<evidence type="ECO:0000256" key="1">
    <source>
        <dbReference type="SAM" id="MobiDB-lite"/>
    </source>
</evidence>
<comment type="caution">
    <text evidence="2">The sequence shown here is derived from an EMBL/GenBank/DDBJ whole genome shotgun (WGS) entry which is preliminary data.</text>
</comment>
<organism evidence="2 3">
    <name type="scientific">Lasiosphaeria ovina</name>
    <dbReference type="NCBI Taxonomy" id="92902"/>
    <lineage>
        <taxon>Eukaryota</taxon>
        <taxon>Fungi</taxon>
        <taxon>Dikarya</taxon>
        <taxon>Ascomycota</taxon>
        <taxon>Pezizomycotina</taxon>
        <taxon>Sordariomycetes</taxon>
        <taxon>Sordariomycetidae</taxon>
        <taxon>Sordariales</taxon>
        <taxon>Lasiosphaeriaceae</taxon>
        <taxon>Lasiosphaeria</taxon>
    </lineage>
</organism>
<name>A0AAE0N1A5_9PEZI</name>
<accession>A0AAE0N1A5</accession>
<sequence length="192" mass="21831">MNWAHGRNRSRPRAPPGHDTNAGAYPTGGYANGAYANGAYVNDLRVHSQPPQPPRPPQHSQEHTGHPPPPQGPVPMPMQYPTQTTRPQPRRKSQSGACPDFVQPTRRPSVSIPNVPLNFTAYPMRPVANLYQVPIPPPAAPPIIPYRYLKFQTPFERVADEHQRNEDYREYEHRRKSGWRKTYMPTFTGGRR</sequence>
<feature type="region of interest" description="Disordered" evidence="1">
    <location>
        <begin position="1"/>
        <end position="110"/>
    </location>
</feature>
<protein>
    <submittedName>
        <fullName evidence="2">Uncharacterized protein</fullName>
    </submittedName>
</protein>
<evidence type="ECO:0000313" key="2">
    <source>
        <dbReference type="EMBL" id="KAK3367181.1"/>
    </source>
</evidence>
<keyword evidence="3" id="KW-1185">Reference proteome</keyword>
<reference evidence="2" key="2">
    <citation type="submission" date="2023-06" db="EMBL/GenBank/DDBJ databases">
        <authorList>
            <consortium name="Lawrence Berkeley National Laboratory"/>
            <person name="Haridas S."/>
            <person name="Hensen N."/>
            <person name="Bonometti L."/>
            <person name="Westerberg I."/>
            <person name="Brannstrom I.O."/>
            <person name="Guillou S."/>
            <person name="Cros-Aarteil S."/>
            <person name="Calhoun S."/>
            <person name="Kuo A."/>
            <person name="Mondo S."/>
            <person name="Pangilinan J."/>
            <person name="Riley R."/>
            <person name="Labutti K."/>
            <person name="Andreopoulos B."/>
            <person name="Lipzen A."/>
            <person name="Chen C."/>
            <person name="Yanf M."/>
            <person name="Daum C."/>
            <person name="Ng V."/>
            <person name="Clum A."/>
            <person name="Steindorff A."/>
            <person name="Ohm R."/>
            <person name="Martin F."/>
            <person name="Silar P."/>
            <person name="Natvig D."/>
            <person name="Lalanne C."/>
            <person name="Gautier V."/>
            <person name="Ament-Velasquez S.L."/>
            <person name="Kruys A."/>
            <person name="Hutchinson M.I."/>
            <person name="Powell A.J."/>
            <person name="Barry K."/>
            <person name="Miller A.N."/>
            <person name="Grigoriev I.V."/>
            <person name="Debuchy R."/>
            <person name="Gladieux P."/>
            <person name="Thoren M.H."/>
            <person name="Johannesson H."/>
        </authorList>
    </citation>
    <scope>NUCLEOTIDE SEQUENCE</scope>
    <source>
        <strain evidence="2">CBS 958.72</strain>
    </source>
</reference>
<gene>
    <name evidence="2" type="ORF">B0T24DRAFT_635155</name>
</gene>
<evidence type="ECO:0000313" key="3">
    <source>
        <dbReference type="Proteomes" id="UP001287356"/>
    </source>
</evidence>
<feature type="compositionally biased region" description="Pro residues" evidence="1">
    <location>
        <begin position="66"/>
        <end position="78"/>
    </location>
</feature>
<feature type="compositionally biased region" description="Basic residues" evidence="1">
    <location>
        <begin position="1"/>
        <end position="12"/>
    </location>
</feature>
<reference evidence="2" key="1">
    <citation type="journal article" date="2023" name="Mol. Phylogenet. Evol.">
        <title>Genome-scale phylogeny and comparative genomics of the fungal order Sordariales.</title>
        <authorList>
            <person name="Hensen N."/>
            <person name="Bonometti L."/>
            <person name="Westerberg I."/>
            <person name="Brannstrom I.O."/>
            <person name="Guillou S."/>
            <person name="Cros-Aarteil S."/>
            <person name="Calhoun S."/>
            <person name="Haridas S."/>
            <person name="Kuo A."/>
            <person name="Mondo S."/>
            <person name="Pangilinan J."/>
            <person name="Riley R."/>
            <person name="LaButti K."/>
            <person name="Andreopoulos B."/>
            <person name="Lipzen A."/>
            <person name="Chen C."/>
            <person name="Yan M."/>
            <person name="Daum C."/>
            <person name="Ng V."/>
            <person name="Clum A."/>
            <person name="Steindorff A."/>
            <person name="Ohm R.A."/>
            <person name="Martin F."/>
            <person name="Silar P."/>
            <person name="Natvig D.O."/>
            <person name="Lalanne C."/>
            <person name="Gautier V."/>
            <person name="Ament-Velasquez S.L."/>
            <person name="Kruys A."/>
            <person name="Hutchinson M.I."/>
            <person name="Powell A.J."/>
            <person name="Barry K."/>
            <person name="Miller A.N."/>
            <person name="Grigoriev I.V."/>
            <person name="Debuchy R."/>
            <person name="Gladieux P."/>
            <person name="Hiltunen Thoren M."/>
            <person name="Johannesson H."/>
        </authorList>
    </citation>
    <scope>NUCLEOTIDE SEQUENCE</scope>
    <source>
        <strain evidence="2">CBS 958.72</strain>
    </source>
</reference>
<dbReference type="AlphaFoldDB" id="A0AAE0N1A5"/>
<proteinExistence type="predicted"/>